<dbReference type="Proteomes" id="UP001179952">
    <property type="component" value="Unassembled WGS sequence"/>
</dbReference>
<feature type="compositionally biased region" description="Low complexity" evidence="2">
    <location>
        <begin position="1"/>
        <end position="12"/>
    </location>
</feature>
<dbReference type="Pfam" id="PF24670">
    <property type="entry name" value="DUF7653"/>
    <property type="match status" value="1"/>
</dbReference>
<proteinExistence type="predicted"/>
<dbReference type="EMBL" id="JAUJYN010000001">
    <property type="protein sequence ID" value="KAK1280934.1"/>
    <property type="molecule type" value="Genomic_DNA"/>
</dbReference>
<feature type="domain" description="DUF7653" evidence="3">
    <location>
        <begin position="550"/>
        <end position="681"/>
    </location>
</feature>
<gene>
    <name evidence="4" type="ORF">QJS04_geneDACA015088</name>
</gene>
<name>A0AAV9BWN4_ACOGR</name>
<feature type="coiled-coil region" evidence="1">
    <location>
        <begin position="719"/>
        <end position="795"/>
    </location>
</feature>
<dbReference type="Gene3D" id="1.10.287.1490">
    <property type="match status" value="1"/>
</dbReference>
<dbReference type="PANTHER" id="PTHR47491:SF5">
    <property type="entry name" value="CAP-GLY DOMAIN LINKER"/>
    <property type="match status" value="1"/>
</dbReference>
<accession>A0AAV9BWN4</accession>
<dbReference type="AlphaFoldDB" id="A0AAV9BWN4"/>
<dbReference type="PANTHER" id="PTHR47491">
    <property type="entry name" value="CAP-GLY DOMAIN LINKER"/>
    <property type="match status" value="1"/>
</dbReference>
<protein>
    <recommendedName>
        <fullName evidence="3">DUF7653 domain-containing protein</fullName>
    </recommendedName>
</protein>
<feature type="compositionally biased region" description="Low complexity" evidence="2">
    <location>
        <begin position="90"/>
        <end position="101"/>
    </location>
</feature>
<evidence type="ECO:0000313" key="4">
    <source>
        <dbReference type="EMBL" id="KAK1280934.1"/>
    </source>
</evidence>
<organism evidence="4 5">
    <name type="scientific">Acorus gramineus</name>
    <name type="common">Dwarf sweet flag</name>
    <dbReference type="NCBI Taxonomy" id="55184"/>
    <lineage>
        <taxon>Eukaryota</taxon>
        <taxon>Viridiplantae</taxon>
        <taxon>Streptophyta</taxon>
        <taxon>Embryophyta</taxon>
        <taxon>Tracheophyta</taxon>
        <taxon>Spermatophyta</taxon>
        <taxon>Magnoliopsida</taxon>
        <taxon>Liliopsida</taxon>
        <taxon>Acoraceae</taxon>
        <taxon>Acorus</taxon>
    </lineage>
</organism>
<dbReference type="InterPro" id="IPR056070">
    <property type="entry name" value="DUF7653"/>
</dbReference>
<keyword evidence="5" id="KW-1185">Reference proteome</keyword>
<sequence>MRKFFSFSSSSSADHNMGSGGPPESSKENAYWEAPWAPDKNKDLGSKPSKHQSESKRTSSLGLRRSLSFSSSTAPGALGEMDLNCLDGQSRSPSSSSDATSQAVGDHVWSGNCMNDNNFLDRYIDGEHQGRYSPRTGKDGFLAENKFLPSSRRPPRAQSVASVSPTCDAKLVRSLSFREGRDSHHNFPKRDVACCVSGPSSPHRPLRKSMMKPRDFDSKTMSTVEDIYEDRSDLLPCFDFNNNIQKRCLSDLGTSYYVSDAAPYGSTNRNQKLAHFQEDIDGDLLRKGREVEERAVLLSEELEQEKLQKSGYSMSALHQLIESVTDDRRKLSLDLSKQMHCRLSERSSAREAFKQAKADLDAKTWRLQREKEEVQISLEKELDRRSGDWSSKLEKYEAEEKRLRERVRELAEQNVALQREVSSIKGREEEFGNRAINSELQLNNLTVRMEELEMENNDLQLALTEWQERTQDAEADRGCVTRSFKEIEKENKELQKTVTNLQKMCSEQDKTISGLRNGFSHEIVKQDSEDVDIVINKMQMEQLRLTGVEQMLRRELESSRLEIKSLRLENINLLDRLQGSGNGYEYSLFRLDKELCDRVECLQGQGLSLLEDIIQFSGELLEYLKSKSRQCSEATHSEEVHSGIDGTLLIEYNMRSRNYKRAIECLRRSLQRVSQILHEKSETERCQSDSTECGASVQVKGQEMKADLDLELKAETLLRETLKEKLWFKEVELEQLQTEVASLVRVRDILRGEFQTEQDKVSRLTHDIKKLEFQVMKKDETINQLQIQLQECTKELSVVKGLLPKVTNERDTLWEEVKQYSENTMLLNCEVLSLRKKIEDLDEEVNMREGQITILKNSLNEPFDILYRPDSLKDY</sequence>
<reference evidence="4" key="2">
    <citation type="submission" date="2023-06" db="EMBL/GenBank/DDBJ databases">
        <authorList>
            <person name="Ma L."/>
            <person name="Liu K.-W."/>
            <person name="Li Z."/>
            <person name="Hsiao Y.-Y."/>
            <person name="Qi Y."/>
            <person name="Fu T."/>
            <person name="Tang G."/>
            <person name="Zhang D."/>
            <person name="Sun W.-H."/>
            <person name="Liu D.-K."/>
            <person name="Li Y."/>
            <person name="Chen G.-Z."/>
            <person name="Liu X.-D."/>
            <person name="Liao X.-Y."/>
            <person name="Jiang Y.-T."/>
            <person name="Yu X."/>
            <person name="Hao Y."/>
            <person name="Huang J."/>
            <person name="Zhao X.-W."/>
            <person name="Ke S."/>
            <person name="Chen Y.-Y."/>
            <person name="Wu W.-L."/>
            <person name="Hsu J.-L."/>
            <person name="Lin Y.-F."/>
            <person name="Huang M.-D."/>
            <person name="Li C.-Y."/>
            <person name="Huang L."/>
            <person name="Wang Z.-W."/>
            <person name="Zhao X."/>
            <person name="Zhong W.-Y."/>
            <person name="Peng D.-H."/>
            <person name="Ahmad S."/>
            <person name="Lan S."/>
            <person name="Zhang J.-S."/>
            <person name="Tsai W.-C."/>
            <person name="Van De Peer Y."/>
            <person name="Liu Z.-J."/>
        </authorList>
    </citation>
    <scope>NUCLEOTIDE SEQUENCE</scope>
    <source>
        <strain evidence="4">SCP</strain>
        <tissue evidence="4">Leaves</tissue>
    </source>
</reference>
<comment type="caution">
    <text evidence="4">The sequence shown here is derived from an EMBL/GenBank/DDBJ whole genome shotgun (WGS) entry which is preliminary data.</text>
</comment>
<feature type="compositionally biased region" description="Low complexity" evidence="2">
    <location>
        <begin position="58"/>
        <end position="72"/>
    </location>
</feature>
<reference evidence="4" key="1">
    <citation type="journal article" date="2023" name="Nat. Commun.">
        <title>Diploid and tetraploid genomes of Acorus and the evolution of monocots.</title>
        <authorList>
            <person name="Ma L."/>
            <person name="Liu K.W."/>
            <person name="Li Z."/>
            <person name="Hsiao Y.Y."/>
            <person name="Qi Y."/>
            <person name="Fu T."/>
            <person name="Tang G.D."/>
            <person name="Zhang D."/>
            <person name="Sun W.H."/>
            <person name="Liu D.K."/>
            <person name="Li Y."/>
            <person name="Chen G.Z."/>
            <person name="Liu X.D."/>
            <person name="Liao X.Y."/>
            <person name="Jiang Y.T."/>
            <person name="Yu X."/>
            <person name="Hao Y."/>
            <person name="Huang J."/>
            <person name="Zhao X.W."/>
            <person name="Ke S."/>
            <person name="Chen Y.Y."/>
            <person name="Wu W.L."/>
            <person name="Hsu J.L."/>
            <person name="Lin Y.F."/>
            <person name="Huang M.D."/>
            <person name="Li C.Y."/>
            <person name="Huang L."/>
            <person name="Wang Z.W."/>
            <person name="Zhao X."/>
            <person name="Zhong W.Y."/>
            <person name="Peng D.H."/>
            <person name="Ahmad S."/>
            <person name="Lan S."/>
            <person name="Zhang J.S."/>
            <person name="Tsai W.C."/>
            <person name="Van de Peer Y."/>
            <person name="Liu Z.J."/>
        </authorList>
    </citation>
    <scope>NUCLEOTIDE SEQUENCE</scope>
    <source>
        <strain evidence="4">SCP</strain>
    </source>
</reference>
<feature type="region of interest" description="Disordered" evidence="2">
    <location>
        <begin position="1"/>
        <end position="103"/>
    </location>
</feature>
<feature type="compositionally biased region" description="Basic and acidic residues" evidence="2">
    <location>
        <begin position="39"/>
        <end position="57"/>
    </location>
</feature>
<evidence type="ECO:0000256" key="1">
    <source>
        <dbReference type="SAM" id="Coils"/>
    </source>
</evidence>
<evidence type="ECO:0000259" key="3">
    <source>
        <dbReference type="Pfam" id="PF24670"/>
    </source>
</evidence>
<feature type="coiled-coil region" evidence="1">
    <location>
        <begin position="353"/>
        <end position="511"/>
    </location>
</feature>
<feature type="coiled-coil region" evidence="1">
    <location>
        <begin position="549"/>
        <end position="576"/>
    </location>
</feature>
<evidence type="ECO:0000313" key="5">
    <source>
        <dbReference type="Proteomes" id="UP001179952"/>
    </source>
</evidence>
<keyword evidence="1" id="KW-0175">Coiled coil</keyword>
<evidence type="ECO:0000256" key="2">
    <source>
        <dbReference type="SAM" id="MobiDB-lite"/>
    </source>
</evidence>